<organism evidence="1">
    <name type="scientific">Nitrosopumilaceae spindle-shaped virus</name>
    <dbReference type="NCBI Taxonomy" id="3065433"/>
    <lineage>
        <taxon>Viruses</taxon>
    </lineage>
</organism>
<protein>
    <submittedName>
        <fullName evidence="1">ORF44</fullName>
    </submittedName>
</protein>
<reference evidence="1" key="1">
    <citation type="journal article" date="2024" name="Environ. Microbiol. Rep.">
        <title>Hiding in plain sight: The discovery of complete genomes of 11 hypothetical spindle-shaped viruses that putatively infect mesophilic ammonia-oxidizing archaea.</title>
        <authorList>
            <person name="Ni Y."/>
            <person name="Xu T."/>
            <person name="Yan S."/>
            <person name="Chen L."/>
            <person name="Wang Y."/>
        </authorList>
    </citation>
    <scope>NUCLEOTIDE SEQUENCE</scope>
    <source>
        <strain evidence="1">NMP1</strain>
    </source>
</reference>
<name>A0AAT9J965_9VIRU</name>
<proteinExistence type="predicted"/>
<reference evidence="1" key="2">
    <citation type="submission" date="2024-03" db="EMBL/GenBank/DDBJ databases">
        <authorList>
            <person name="Ni Y."/>
            <person name="Xu T."/>
            <person name="Yan S."/>
            <person name="Chen L."/>
            <person name="Wang Y."/>
        </authorList>
    </citation>
    <scope>NUCLEOTIDE SEQUENCE</scope>
    <source>
        <strain evidence="1">NMP1</strain>
    </source>
</reference>
<dbReference type="EMBL" id="BK067782">
    <property type="protein sequence ID" value="DBA51691.1"/>
    <property type="molecule type" value="Genomic_DNA"/>
</dbReference>
<evidence type="ECO:0000313" key="1">
    <source>
        <dbReference type="EMBL" id="DBA51691.1"/>
    </source>
</evidence>
<accession>A0AAT9J965</accession>
<sequence>MSYTKNVQTLRGIIKNNANHLSLSQLNEVIKIVDTWIKETPDIDDKGRFMADRKITLSSLLMKLNFIRMEKEDNGLKTMQEDNFCAKSEGLNQ</sequence>